<accession>A0AAD9X2W3</accession>
<evidence type="ECO:0000313" key="2">
    <source>
        <dbReference type="Proteomes" id="UP001280121"/>
    </source>
</evidence>
<dbReference type="InterPro" id="IPR036610">
    <property type="entry name" value="PEBP-like_sf"/>
</dbReference>
<protein>
    <submittedName>
        <fullName evidence="1">Uncharacterized protein</fullName>
    </submittedName>
</protein>
<proteinExistence type="predicted"/>
<gene>
    <name evidence="1" type="ORF">Ddye_011655</name>
</gene>
<dbReference type="Gene3D" id="3.90.280.10">
    <property type="entry name" value="PEBP-like"/>
    <property type="match status" value="1"/>
</dbReference>
<name>A0AAD9X2W3_9ROSI</name>
<keyword evidence="2" id="KW-1185">Reference proteome</keyword>
<dbReference type="Proteomes" id="UP001280121">
    <property type="component" value="Unassembled WGS sequence"/>
</dbReference>
<sequence length="90" mass="10194">MGAKPITINKKERNVTCYAMSYYIVGKEVVGYDLRDSKAKSKDLQVYVCSFLVKRRQTINPLPSRDHFNTKAFAADNDLSLPVVAVYFNA</sequence>
<dbReference type="AlphaFoldDB" id="A0AAD9X2W3"/>
<organism evidence="1 2">
    <name type="scientific">Dipteronia dyeriana</name>
    <dbReference type="NCBI Taxonomy" id="168575"/>
    <lineage>
        <taxon>Eukaryota</taxon>
        <taxon>Viridiplantae</taxon>
        <taxon>Streptophyta</taxon>
        <taxon>Embryophyta</taxon>
        <taxon>Tracheophyta</taxon>
        <taxon>Spermatophyta</taxon>
        <taxon>Magnoliopsida</taxon>
        <taxon>eudicotyledons</taxon>
        <taxon>Gunneridae</taxon>
        <taxon>Pentapetalae</taxon>
        <taxon>rosids</taxon>
        <taxon>malvids</taxon>
        <taxon>Sapindales</taxon>
        <taxon>Sapindaceae</taxon>
        <taxon>Hippocastanoideae</taxon>
        <taxon>Acereae</taxon>
        <taxon>Dipteronia</taxon>
    </lineage>
</organism>
<evidence type="ECO:0000313" key="1">
    <source>
        <dbReference type="EMBL" id="KAK2651799.1"/>
    </source>
</evidence>
<dbReference type="EMBL" id="JANJYI010000004">
    <property type="protein sequence ID" value="KAK2651799.1"/>
    <property type="molecule type" value="Genomic_DNA"/>
</dbReference>
<comment type="caution">
    <text evidence="1">The sequence shown here is derived from an EMBL/GenBank/DDBJ whole genome shotgun (WGS) entry which is preliminary data.</text>
</comment>
<reference evidence="1" key="1">
    <citation type="journal article" date="2023" name="Plant J.">
        <title>Genome sequences and population genomics provide insights into the demographic history, inbreeding, and mutation load of two 'living fossil' tree species of Dipteronia.</title>
        <authorList>
            <person name="Feng Y."/>
            <person name="Comes H.P."/>
            <person name="Chen J."/>
            <person name="Zhu S."/>
            <person name="Lu R."/>
            <person name="Zhang X."/>
            <person name="Li P."/>
            <person name="Qiu J."/>
            <person name="Olsen K.M."/>
            <person name="Qiu Y."/>
        </authorList>
    </citation>
    <scope>NUCLEOTIDE SEQUENCE</scope>
    <source>
        <strain evidence="1">KIB01</strain>
    </source>
</reference>